<evidence type="ECO:0000259" key="1">
    <source>
        <dbReference type="Pfam" id="PF03713"/>
    </source>
</evidence>
<proteinExistence type="predicted"/>
<sequence length="205" mass="21232">MAGRLIPGGAGRPRTPRALLVALAVGLAVLTGCQGAPAAAPAPTAAGTHRASDGPYNDTDVMFLQMMLPHHHQGIEIAGLARDRPVSQDLKNLAAAIVVTQAAERDTMTGWLTAWGQPLTGDPNGHAAHGGMPGTTEGEIAALAKKSGADFERGLLNMLIAHQDDAIQVARMETGGGSDRQARELAARIDQSRTAQITQMLALLG</sequence>
<dbReference type="PROSITE" id="PS51257">
    <property type="entry name" value="PROKAR_LIPOPROTEIN"/>
    <property type="match status" value="1"/>
</dbReference>
<dbReference type="AlphaFoldDB" id="A0A8J7KND1"/>
<dbReference type="RefSeq" id="WP_233472599.1">
    <property type="nucleotide sequence ID" value="NZ_BONS01000003.1"/>
</dbReference>
<feature type="domain" description="DUF305" evidence="1">
    <location>
        <begin position="60"/>
        <end position="204"/>
    </location>
</feature>
<name>A0A8J7KND1_9ACTN</name>
<dbReference type="PANTHER" id="PTHR36933:SF1">
    <property type="entry name" value="SLL0788 PROTEIN"/>
    <property type="match status" value="1"/>
</dbReference>
<comment type="caution">
    <text evidence="2">The sequence shown here is derived from an EMBL/GenBank/DDBJ whole genome shotgun (WGS) entry which is preliminary data.</text>
</comment>
<dbReference type="Gene3D" id="1.20.1260.10">
    <property type="match status" value="1"/>
</dbReference>
<protein>
    <submittedName>
        <fullName evidence="2">Uncharacterized protein (DUF305 family)</fullName>
    </submittedName>
</protein>
<dbReference type="Pfam" id="PF03713">
    <property type="entry name" value="DUF305"/>
    <property type="match status" value="1"/>
</dbReference>
<organism evidence="2 3">
    <name type="scientific">Longispora fulva</name>
    <dbReference type="NCBI Taxonomy" id="619741"/>
    <lineage>
        <taxon>Bacteria</taxon>
        <taxon>Bacillati</taxon>
        <taxon>Actinomycetota</taxon>
        <taxon>Actinomycetes</taxon>
        <taxon>Micromonosporales</taxon>
        <taxon>Micromonosporaceae</taxon>
        <taxon>Longispora</taxon>
    </lineage>
</organism>
<evidence type="ECO:0000313" key="3">
    <source>
        <dbReference type="Proteomes" id="UP000622552"/>
    </source>
</evidence>
<keyword evidence="3" id="KW-1185">Reference proteome</keyword>
<gene>
    <name evidence="2" type="ORF">IW245_001311</name>
</gene>
<reference evidence="2" key="1">
    <citation type="submission" date="2020-11" db="EMBL/GenBank/DDBJ databases">
        <title>Sequencing the genomes of 1000 actinobacteria strains.</title>
        <authorList>
            <person name="Klenk H.-P."/>
        </authorList>
    </citation>
    <scope>NUCLEOTIDE SEQUENCE</scope>
    <source>
        <strain evidence="2">DSM 45356</strain>
    </source>
</reference>
<dbReference type="Proteomes" id="UP000622552">
    <property type="component" value="Unassembled WGS sequence"/>
</dbReference>
<dbReference type="InterPro" id="IPR012347">
    <property type="entry name" value="Ferritin-like"/>
</dbReference>
<dbReference type="EMBL" id="JADOUF010000001">
    <property type="protein sequence ID" value="MBG6135117.1"/>
    <property type="molecule type" value="Genomic_DNA"/>
</dbReference>
<dbReference type="InterPro" id="IPR005183">
    <property type="entry name" value="DUF305_CopM-like"/>
</dbReference>
<dbReference type="PANTHER" id="PTHR36933">
    <property type="entry name" value="SLL0788 PROTEIN"/>
    <property type="match status" value="1"/>
</dbReference>
<evidence type="ECO:0000313" key="2">
    <source>
        <dbReference type="EMBL" id="MBG6135117.1"/>
    </source>
</evidence>
<accession>A0A8J7KND1</accession>